<dbReference type="AlphaFoldDB" id="A0A1S3J3N1"/>
<feature type="region of interest" description="Disordered" evidence="1">
    <location>
        <begin position="256"/>
        <end position="277"/>
    </location>
</feature>
<evidence type="ECO:0000256" key="1">
    <source>
        <dbReference type="SAM" id="MobiDB-lite"/>
    </source>
</evidence>
<sequence length="324" mass="36740">MPHKERPTVSSRRVMRAYRLNTFEDQRLQKSLSQIDRQQTYHDRLKISSGKANHAEECGIRAMSATPRDGWLGVKSKFNLHDMNFPKPCTRELRRALTHGRTRSLVNEMNSLEPKEQIATDKTEDMRERTAAPLIKGQISMGITKNEGNKLVEKSGTLMKIAYEEKVRSTIGEAIEKGEALPDYIMAEKLMAAKAQRIQMTSRNVKFDDVTHYHLVNPEVGKHPTINSLRKNRSAPDLLQSPRSLTRAASAMSVLRRETKSSRGSRPQSSAGNLNLDTHKLQHIKTIVDLDKKVEAFAEKHPLKRNSNVLPRISKLLPSFESSV</sequence>
<evidence type="ECO:0000313" key="2">
    <source>
        <dbReference type="Proteomes" id="UP000085678"/>
    </source>
</evidence>
<name>A0A1S3J3N1_LINAN</name>
<dbReference type="GeneID" id="106169800"/>
<dbReference type="KEGG" id="lak:106169800"/>
<evidence type="ECO:0000313" key="5">
    <source>
        <dbReference type="RefSeq" id="XP_013404870.1"/>
    </source>
</evidence>
<feature type="compositionally biased region" description="Polar residues" evidence="1">
    <location>
        <begin position="262"/>
        <end position="276"/>
    </location>
</feature>
<keyword evidence="2" id="KW-1185">Reference proteome</keyword>
<gene>
    <name evidence="3 4 5" type="primary">LOC106169800</name>
</gene>
<accession>A0A1S3J3N1</accession>
<evidence type="ECO:0000313" key="3">
    <source>
        <dbReference type="RefSeq" id="XP_013404868.1"/>
    </source>
</evidence>
<dbReference type="RefSeq" id="XP_013404870.1">
    <property type="nucleotide sequence ID" value="XM_013549416.1"/>
</dbReference>
<evidence type="ECO:0000313" key="4">
    <source>
        <dbReference type="RefSeq" id="XP_013404869.1"/>
    </source>
</evidence>
<dbReference type="Proteomes" id="UP000085678">
    <property type="component" value="Unplaced"/>
</dbReference>
<organism evidence="2 3">
    <name type="scientific">Lingula anatina</name>
    <name type="common">Brachiopod</name>
    <name type="synonym">Lingula unguis</name>
    <dbReference type="NCBI Taxonomy" id="7574"/>
    <lineage>
        <taxon>Eukaryota</taxon>
        <taxon>Metazoa</taxon>
        <taxon>Spiralia</taxon>
        <taxon>Lophotrochozoa</taxon>
        <taxon>Brachiopoda</taxon>
        <taxon>Linguliformea</taxon>
        <taxon>Lingulata</taxon>
        <taxon>Lingulida</taxon>
        <taxon>Linguloidea</taxon>
        <taxon>Lingulidae</taxon>
        <taxon>Lingula</taxon>
    </lineage>
</organism>
<dbReference type="RefSeq" id="XP_013404868.1">
    <property type="nucleotide sequence ID" value="XM_013549414.1"/>
</dbReference>
<dbReference type="RefSeq" id="XP_013404869.1">
    <property type="nucleotide sequence ID" value="XM_013549415.1"/>
</dbReference>
<protein>
    <submittedName>
        <fullName evidence="3 4">Uncharacterized protein LOC106169800</fullName>
    </submittedName>
</protein>
<proteinExistence type="predicted"/>
<reference evidence="3 4" key="1">
    <citation type="submission" date="2025-04" db="UniProtKB">
        <authorList>
            <consortium name="RefSeq"/>
        </authorList>
    </citation>
    <scope>IDENTIFICATION</scope>
    <source>
        <tissue evidence="3 4">Gonads</tissue>
    </source>
</reference>